<dbReference type="Proteomes" id="UP000295455">
    <property type="component" value="Unassembled WGS sequence"/>
</dbReference>
<dbReference type="AlphaFoldDB" id="A0A4R1RHQ4"/>
<keyword evidence="3" id="KW-1185">Reference proteome</keyword>
<name>A0A4R1RHQ4_9FLAO</name>
<comment type="caution">
    <text evidence="2">The sequence shown here is derived from an EMBL/GenBank/DDBJ whole genome shotgun (WGS) entry which is preliminary data.</text>
</comment>
<accession>A0A4R1RHQ4</accession>
<feature type="signal peptide" evidence="1">
    <location>
        <begin position="1"/>
        <end position="19"/>
    </location>
</feature>
<sequence>MNRKFIPLIILVITLTACAQNKNTNPLIGNWLFVNGFSNEKQTFQNENNRMKTFTNDNTFYLSHYQDGKREKTIQGEYEIIDENHYSEKLGKDLKVTYKFTISNDTLRFQGELKIPLENGNYKKVAVKETWVKNN</sequence>
<organism evidence="2 3">
    <name type="scientific">Mariniflexile fucanivorans</name>
    <dbReference type="NCBI Taxonomy" id="264023"/>
    <lineage>
        <taxon>Bacteria</taxon>
        <taxon>Pseudomonadati</taxon>
        <taxon>Bacteroidota</taxon>
        <taxon>Flavobacteriia</taxon>
        <taxon>Flavobacteriales</taxon>
        <taxon>Flavobacteriaceae</taxon>
        <taxon>Mariniflexile</taxon>
    </lineage>
</organism>
<evidence type="ECO:0000313" key="2">
    <source>
        <dbReference type="EMBL" id="TCL65615.1"/>
    </source>
</evidence>
<dbReference type="RefSeq" id="WP_132218021.1">
    <property type="nucleotide sequence ID" value="NZ_OX156936.1"/>
</dbReference>
<dbReference type="EMBL" id="SLUP01000005">
    <property type="protein sequence ID" value="TCL65615.1"/>
    <property type="molecule type" value="Genomic_DNA"/>
</dbReference>
<evidence type="ECO:0008006" key="4">
    <source>
        <dbReference type="Google" id="ProtNLM"/>
    </source>
</evidence>
<protein>
    <recommendedName>
        <fullName evidence="4">Lipocalin-like protein</fullName>
    </recommendedName>
</protein>
<evidence type="ECO:0000313" key="3">
    <source>
        <dbReference type="Proteomes" id="UP000295455"/>
    </source>
</evidence>
<keyword evidence="1" id="KW-0732">Signal</keyword>
<feature type="chain" id="PRO_5020789660" description="Lipocalin-like protein" evidence="1">
    <location>
        <begin position="20"/>
        <end position="135"/>
    </location>
</feature>
<dbReference type="Gene3D" id="2.40.128.490">
    <property type="entry name" value="Uncharacterised protein PF14869, DUF4488"/>
    <property type="match status" value="1"/>
</dbReference>
<reference evidence="2 3" key="1">
    <citation type="submission" date="2019-03" db="EMBL/GenBank/DDBJ databases">
        <title>Genomic Encyclopedia of Type Strains, Phase IV (KMG-IV): sequencing the most valuable type-strain genomes for metagenomic binning, comparative biology and taxonomic classification.</title>
        <authorList>
            <person name="Goeker M."/>
        </authorList>
    </citation>
    <scope>NUCLEOTIDE SEQUENCE [LARGE SCALE GENOMIC DNA]</scope>
    <source>
        <strain evidence="2 3">DSM 18792</strain>
    </source>
</reference>
<dbReference type="PROSITE" id="PS51257">
    <property type="entry name" value="PROKAR_LIPOPROTEIN"/>
    <property type="match status" value="1"/>
</dbReference>
<dbReference type="OrthoDB" id="1493972at2"/>
<proteinExistence type="predicted"/>
<gene>
    <name evidence="2" type="ORF">EV196_105280</name>
</gene>
<evidence type="ECO:0000256" key="1">
    <source>
        <dbReference type="SAM" id="SignalP"/>
    </source>
</evidence>